<dbReference type="Proteomes" id="UP000537260">
    <property type="component" value="Unassembled WGS sequence"/>
</dbReference>
<protein>
    <submittedName>
        <fullName evidence="1">Uncharacterized protein</fullName>
    </submittedName>
</protein>
<comment type="caution">
    <text evidence="1">The sequence shown here is derived from an EMBL/GenBank/DDBJ whole genome shotgun (WGS) entry which is preliminary data.</text>
</comment>
<evidence type="ECO:0000313" key="2">
    <source>
        <dbReference type="Proteomes" id="UP000537260"/>
    </source>
</evidence>
<gene>
    <name evidence="1" type="ORF">HNR05_000975</name>
</gene>
<proteinExistence type="predicted"/>
<name>A0A7Z0EDZ2_9MICO</name>
<dbReference type="EMBL" id="JACCFM010000001">
    <property type="protein sequence ID" value="NYJ19184.1"/>
    <property type="molecule type" value="Genomic_DNA"/>
</dbReference>
<organism evidence="1 2">
    <name type="scientific">Glaciibacter psychrotolerans</name>
    <dbReference type="NCBI Taxonomy" id="670054"/>
    <lineage>
        <taxon>Bacteria</taxon>
        <taxon>Bacillati</taxon>
        <taxon>Actinomycetota</taxon>
        <taxon>Actinomycetes</taxon>
        <taxon>Micrococcales</taxon>
        <taxon>Microbacteriaceae</taxon>
        <taxon>Glaciibacter</taxon>
    </lineage>
</organism>
<dbReference type="AlphaFoldDB" id="A0A7Z0EDZ2"/>
<keyword evidence="2" id="KW-1185">Reference proteome</keyword>
<dbReference type="RefSeq" id="WP_179577985.1">
    <property type="nucleotide sequence ID" value="NZ_JACCFM010000001.1"/>
</dbReference>
<reference evidence="1 2" key="1">
    <citation type="submission" date="2020-07" db="EMBL/GenBank/DDBJ databases">
        <title>Sequencing the genomes of 1000 actinobacteria strains.</title>
        <authorList>
            <person name="Klenk H.-P."/>
        </authorList>
    </citation>
    <scope>NUCLEOTIDE SEQUENCE [LARGE SCALE GENOMIC DNA]</scope>
    <source>
        <strain evidence="1 2">LI1</strain>
    </source>
</reference>
<accession>A0A7Z0EDZ2</accession>
<sequence length="65" mass="7507">MADERIRLTQRVNGGLFLRVEAATALREGKDWLESEILKRGLYPVDLGEPKENGRWLDVPVRKDE</sequence>
<evidence type="ECO:0000313" key="1">
    <source>
        <dbReference type="EMBL" id="NYJ19184.1"/>
    </source>
</evidence>